<reference evidence="1" key="1">
    <citation type="submission" date="2016-10" db="EMBL/GenBank/DDBJ databases">
        <authorList>
            <person name="de Groot N.N."/>
        </authorList>
    </citation>
    <scope>NUCLEOTIDE SEQUENCE</scope>
</reference>
<organism evidence="1">
    <name type="scientific">hydrothermal vent metagenome</name>
    <dbReference type="NCBI Taxonomy" id="652676"/>
    <lineage>
        <taxon>unclassified sequences</taxon>
        <taxon>metagenomes</taxon>
        <taxon>ecological metagenomes</taxon>
    </lineage>
</organism>
<dbReference type="EMBL" id="FPHD01000015">
    <property type="protein sequence ID" value="SFV51802.1"/>
    <property type="molecule type" value="Genomic_DNA"/>
</dbReference>
<accession>A0A1W1BE65</accession>
<dbReference type="AlphaFoldDB" id="A0A1W1BE65"/>
<proteinExistence type="predicted"/>
<sequence length="135" mass="14911">MKKFIFLSITIFAVLALNGCGSSSDDYYNDEIKYHVVDQDGYGVADIRYTCDGNSVELTDGSGGFYFYPNDDCTLQLELRIVDSTVDDLYIEDDGGAGISGIKYECTSGTFGRTESNGHFEFDNVGEADYCTFQL</sequence>
<name>A0A1W1BE65_9ZZZZ</name>
<gene>
    <name evidence="1" type="ORF">MNB_SV-8-798</name>
</gene>
<evidence type="ECO:0000313" key="1">
    <source>
        <dbReference type="EMBL" id="SFV51802.1"/>
    </source>
</evidence>
<protein>
    <submittedName>
        <fullName evidence="1">Uncharacterized protein</fullName>
    </submittedName>
</protein>